<evidence type="ECO:0000256" key="1">
    <source>
        <dbReference type="SAM" id="MobiDB-lite"/>
    </source>
</evidence>
<name>A0A9W7SL43_9PEZI</name>
<feature type="region of interest" description="Disordered" evidence="1">
    <location>
        <begin position="1"/>
        <end position="36"/>
    </location>
</feature>
<protein>
    <submittedName>
        <fullName evidence="3">Uncharacterized protein</fullName>
    </submittedName>
</protein>
<keyword evidence="2" id="KW-0472">Membrane</keyword>
<evidence type="ECO:0000256" key="2">
    <source>
        <dbReference type="SAM" id="Phobius"/>
    </source>
</evidence>
<reference evidence="3 4" key="2">
    <citation type="journal article" date="2021" name="Curr. Genet.">
        <title>Genetic response to nitrogen starvation in the aggressive Eucalyptus foliar pathogen Teratosphaeria destructans.</title>
        <authorList>
            <person name="Havenga M."/>
            <person name="Wingfield B.D."/>
            <person name="Wingfield M.J."/>
            <person name="Dreyer L.L."/>
            <person name="Roets F."/>
            <person name="Aylward J."/>
        </authorList>
    </citation>
    <scope>NUCLEOTIDE SEQUENCE [LARGE SCALE GENOMIC DNA]</scope>
    <source>
        <strain evidence="3">CMW44962</strain>
    </source>
</reference>
<dbReference type="EMBL" id="RIBY02002278">
    <property type="protein sequence ID" value="KAH9820957.1"/>
    <property type="molecule type" value="Genomic_DNA"/>
</dbReference>
<feature type="transmembrane region" description="Helical" evidence="2">
    <location>
        <begin position="41"/>
        <end position="59"/>
    </location>
</feature>
<feature type="compositionally biased region" description="Pro residues" evidence="1">
    <location>
        <begin position="22"/>
        <end position="31"/>
    </location>
</feature>
<reference evidence="3 4" key="1">
    <citation type="journal article" date="2018" name="IMA Fungus">
        <title>IMA Genome-F 10: Nine draft genome sequences of Claviceps purpurea s.lat., including C. arundinis, C. humidiphila, and C. cf. spartinae, pseudomolecules for the pitch canker pathogen Fusarium circinatum, draft genome of Davidsoniella eucalypti, Grosmannia galeiformis, Quambalaria eucalypti, and Teratosphaeria destructans.</title>
        <authorList>
            <person name="Wingfield B.D."/>
            <person name="Liu M."/>
            <person name="Nguyen H.D."/>
            <person name="Lane F.A."/>
            <person name="Morgan S.W."/>
            <person name="De Vos L."/>
            <person name="Wilken P.M."/>
            <person name="Duong T.A."/>
            <person name="Aylward J."/>
            <person name="Coetzee M.P."/>
            <person name="Dadej K."/>
            <person name="De Beer Z.W."/>
            <person name="Findlay W."/>
            <person name="Havenga M."/>
            <person name="Kolarik M."/>
            <person name="Menzies J.G."/>
            <person name="Naidoo K."/>
            <person name="Pochopski O."/>
            <person name="Shoukouhi P."/>
            <person name="Santana Q.C."/>
            <person name="Seifert K.A."/>
            <person name="Soal N."/>
            <person name="Steenkamp E.T."/>
            <person name="Tatham C.T."/>
            <person name="van der Nest M.A."/>
            <person name="Wingfield M.J."/>
        </authorList>
    </citation>
    <scope>NUCLEOTIDE SEQUENCE [LARGE SCALE GENOMIC DNA]</scope>
    <source>
        <strain evidence="3">CMW44962</strain>
    </source>
</reference>
<organism evidence="3 4">
    <name type="scientific">Teratosphaeria destructans</name>
    <dbReference type="NCBI Taxonomy" id="418781"/>
    <lineage>
        <taxon>Eukaryota</taxon>
        <taxon>Fungi</taxon>
        <taxon>Dikarya</taxon>
        <taxon>Ascomycota</taxon>
        <taxon>Pezizomycotina</taxon>
        <taxon>Dothideomycetes</taxon>
        <taxon>Dothideomycetidae</taxon>
        <taxon>Mycosphaerellales</taxon>
        <taxon>Teratosphaeriaceae</taxon>
        <taxon>Teratosphaeria</taxon>
    </lineage>
</organism>
<keyword evidence="2" id="KW-1133">Transmembrane helix</keyword>
<keyword evidence="2" id="KW-0812">Transmembrane</keyword>
<comment type="caution">
    <text evidence="3">The sequence shown here is derived from an EMBL/GenBank/DDBJ whole genome shotgun (WGS) entry which is preliminary data.</text>
</comment>
<dbReference type="OrthoDB" id="5304367at2759"/>
<evidence type="ECO:0000313" key="4">
    <source>
        <dbReference type="Proteomes" id="UP001138500"/>
    </source>
</evidence>
<dbReference type="AlphaFoldDB" id="A0A9W7SL43"/>
<sequence>MGARLSRPKGPAGMGESSVPSNPGPPPSPRRPFPRTINSRTIVAPAAAFTMACLLFIYARTSIRAAKENARRHRDADSGGEGLSLLQEHRRRHGQAERLDKGSNTLAELATEAREQLLGAKKKDVPSMGDATLFSDSPVRTLAPDFVPSAKTTTHPVPVLVVAATNMSESGSELDHYWRLDTYGSWTAIEMRDHLTSAGYDAPKSIFKKDLIVMMQAQDCGRMCYDQGTHEELVKFAASRRIDVSATKETTTNRRQLIRTLVQADVERTFDKFMDLPPELRSRVYDYYLLGFDKVLHLPIQPPLARVHPTIRSELLPKFYRSKTFRLDFEWRKATAKVTASTLTQLFLVHLRDEDVKEMRKFVLAMCIRSDRAFEDPYLTAKVKLDSHALLLGGDFLREHEIAGLERRQLLSKAMKKVLGGVAARPGTKKLKKQDFYDLSYAMKAAHE</sequence>
<gene>
    <name evidence="3" type="ORF">Tdes44962_MAKER05047</name>
</gene>
<accession>A0A9W7SL43</accession>
<evidence type="ECO:0000313" key="3">
    <source>
        <dbReference type="EMBL" id="KAH9820957.1"/>
    </source>
</evidence>
<keyword evidence="4" id="KW-1185">Reference proteome</keyword>
<proteinExistence type="predicted"/>
<dbReference type="Proteomes" id="UP001138500">
    <property type="component" value="Unassembled WGS sequence"/>
</dbReference>